<reference evidence="2 3" key="1">
    <citation type="submission" date="2018-09" db="EMBL/GenBank/DDBJ databases">
        <title>YIM PH 21725 draft genome.</title>
        <authorList>
            <person name="Miao C."/>
        </authorList>
    </citation>
    <scope>NUCLEOTIDE SEQUENCE [LARGE SCALE GENOMIC DNA]</scope>
    <source>
        <strain evidence="3">YIM PH21725</strain>
    </source>
</reference>
<feature type="domain" description="NADP-dependent oxidoreductase" evidence="1">
    <location>
        <begin position="18"/>
        <end position="305"/>
    </location>
</feature>
<dbReference type="Pfam" id="PF00248">
    <property type="entry name" value="Aldo_ket_red"/>
    <property type="match status" value="1"/>
</dbReference>
<evidence type="ECO:0000259" key="1">
    <source>
        <dbReference type="Pfam" id="PF00248"/>
    </source>
</evidence>
<proteinExistence type="predicted"/>
<dbReference type="OrthoDB" id="9768793at2"/>
<name>A0A419HJK2_9PSEU</name>
<dbReference type="AlphaFoldDB" id="A0A419HJK2"/>
<dbReference type="EMBL" id="QZFV01000153">
    <property type="protein sequence ID" value="RJQ75921.1"/>
    <property type="molecule type" value="Genomic_DNA"/>
</dbReference>
<accession>A0A419HJK2</accession>
<dbReference type="PANTHER" id="PTHR43312">
    <property type="entry name" value="D-THREO-ALDOSE 1-DEHYDROGENASE"/>
    <property type="match status" value="1"/>
</dbReference>
<dbReference type="CDD" id="cd19095">
    <property type="entry name" value="AKR_PA4992-like"/>
    <property type="match status" value="1"/>
</dbReference>
<dbReference type="PANTHER" id="PTHR43312:SF1">
    <property type="entry name" value="NADP-DEPENDENT OXIDOREDUCTASE DOMAIN-CONTAINING PROTEIN"/>
    <property type="match status" value="1"/>
</dbReference>
<dbReference type="Gene3D" id="3.20.20.100">
    <property type="entry name" value="NADP-dependent oxidoreductase domain"/>
    <property type="match status" value="1"/>
</dbReference>
<dbReference type="SUPFAM" id="SSF51430">
    <property type="entry name" value="NAD(P)-linked oxidoreductase"/>
    <property type="match status" value="1"/>
</dbReference>
<dbReference type="RefSeq" id="WP_120026958.1">
    <property type="nucleotide sequence ID" value="NZ_QZFV01000153.1"/>
</dbReference>
<evidence type="ECO:0000313" key="3">
    <source>
        <dbReference type="Proteomes" id="UP000285112"/>
    </source>
</evidence>
<dbReference type="Proteomes" id="UP000285112">
    <property type="component" value="Unassembled WGS sequence"/>
</dbReference>
<keyword evidence="3" id="KW-1185">Reference proteome</keyword>
<protein>
    <submittedName>
        <fullName evidence="2">Aldo/keto reductase</fullName>
    </submittedName>
</protein>
<organism evidence="2 3">
    <name type="scientific">Amycolatopsis panacis</name>
    <dbReference type="NCBI Taxonomy" id="2340917"/>
    <lineage>
        <taxon>Bacteria</taxon>
        <taxon>Bacillati</taxon>
        <taxon>Actinomycetota</taxon>
        <taxon>Actinomycetes</taxon>
        <taxon>Pseudonocardiales</taxon>
        <taxon>Pseudonocardiaceae</taxon>
        <taxon>Amycolatopsis</taxon>
    </lineage>
</organism>
<comment type="caution">
    <text evidence="2">The sequence shown here is derived from an EMBL/GenBank/DDBJ whole genome shotgun (WGS) entry which is preliminary data.</text>
</comment>
<evidence type="ECO:0000313" key="2">
    <source>
        <dbReference type="EMBL" id="RJQ75921.1"/>
    </source>
</evidence>
<dbReference type="InterPro" id="IPR023210">
    <property type="entry name" value="NADP_OxRdtase_dom"/>
</dbReference>
<dbReference type="InterPro" id="IPR053135">
    <property type="entry name" value="AKR2_Oxidoreductase"/>
</dbReference>
<dbReference type="InterPro" id="IPR036812">
    <property type="entry name" value="NAD(P)_OxRdtase_dom_sf"/>
</dbReference>
<gene>
    <name evidence="2" type="ORF">D5S19_31350</name>
</gene>
<sequence length="323" mass="34595">MTIPTRVLGRTGVEVSILGYGSMELRGPDAMGGPAISDEDAGRLLNEVLDAGVSLIDTSADYGRSEELLGRYLGSRRDEFFLASKCGCPLTIEPGWDPPAVGAAHDYTADRIRTGVEQSLGRLRTDHLDLLQVHMSPARTRLESDGTIEELEKLRAEGKVQFIGMSGILPHLPDHIAMGVFDVFQIPYSALQDEHEPYMVRAAQAGAGILIRGGTARGTASEDKSWSVEPLSLSGAKAPAKDVWNAAGLDDIIPGDMSRHEFLLRFTLSHPALSSAIVGTSSFAHFLSNAEIASRGPLPAELYAEAKRRLAAGSGDASEENPF</sequence>